<evidence type="ECO:0000313" key="2">
    <source>
        <dbReference type="EMBL" id="SSA59026.1"/>
    </source>
</evidence>
<accession>A0A2Y9CAW9</accession>
<dbReference type="AlphaFoldDB" id="A0A2Y9CAW9"/>
<evidence type="ECO:0000259" key="1">
    <source>
        <dbReference type="PROSITE" id="PS50943"/>
    </source>
</evidence>
<dbReference type="GO" id="GO:0003677">
    <property type="term" value="F:DNA binding"/>
    <property type="evidence" value="ECO:0007669"/>
    <property type="project" value="InterPro"/>
</dbReference>
<dbReference type="EMBL" id="UESZ01000002">
    <property type="protein sequence ID" value="SSA59026.1"/>
    <property type="molecule type" value="Genomic_DNA"/>
</dbReference>
<dbReference type="Pfam" id="PF01381">
    <property type="entry name" value="HTH_3"/>
    <property type="match status" value="1"/>
</dbReference>
<reference evidence="3" key="1">
    <citation type="submission" date="2016-10" db="EMBL/GenBank/DDBJ databases">
        <authorList>
            <person name="Varghese N."/>
            <person name="Submissions S."/>
        </authorList>
    </citation>
    <scope>NUCLEOTIDE SEQUENCE [LARGE SCALE GENOMIC DNA]</scope>
    <source>
        <strain evidence="3">DSM 22951</strain>
    </source>
</reference>
<dbReference type="CDD" id="cd00093">
    <property type="entry name" value="HTH_XRE"/>
    <property type="match status" value="1"/>
</dbReference>
<evidence type="ECO:0000313" key="3">
    <source>
        <dbReference type="Proteomes" id="UP000250028"/>
    </source>
</evidence>
<dbReference type="SUPFAM" id="SSF47413">
    <property type="entry name" value="lambda repressor-like DNA-binding domains"/>
    <property type="match status" value="1"/>
</dbReference>
<dbReference type="OrthoDB" id="5187268at2"/>
<dbReference type="PROSITE" id="PS50943">
    <property type="entry name" value="HTH_CROC1"/>
    <property type="match status" value="1"/>
</dbReference>
<dbReference type="InterPro" id="IPR001387">
    <property type="entry name" value="Cro/C1-type_HTH"/>
</dbReference>
<dbReference type="Gene3D" id="1.10.260.40">
    <property type="entry name" value="lambda repressor-like DNA-binding domains"/>
    <property type="match status" value="1"/>
</dbReference>
<dbReference type="InterPro" id="IPR010982">
    <property type="entry name" value="Lambda_DNA-bd_dom_sf"/>
</dbReference>
<gene>
    <name evidence="2" type="ORF">SAMN04489750_3831</name>
</gene>
<proteinExistence type="predicted"/>
<name>A0A2Y9CAW9_9MICO</name>
<sequence length="127" mass="14170">MDMETLERLAGPTTSRDICSWAGNLLRRARTNAALSQRALAELADVPQSTVARIESGAMQPTLPMISQLLIAMGKELRIRVEDFDDHDRVLDERAVQAPERHARMERARDQLLDAVREHPSAGSVAR</sequence>
<dbReference type="Proteomes" id="UP000250028">
    <property type="component" value="Unassembled WGS sequence"/>
</dbReference>
<dbReference type="SMART" id="SM00530">
    <property type="entry name" value="HTH_XRE"/>
    <property type="match status" value="1"/>
</dbReference>
<keyword evidence="3" id="KW-1185">Reference proteome</keyword>
<organism evidence="2 3">
    <name type="scientific">Branchiibius hedensis</name>
    <dbReference type="NCBI Taxonomy" id="672460"/>
    <lineage>
        <taxon>Bacteria</taxon>
        <taxon>Bacillati</taxon>
        <taxon>Actinomycetota</taxon>
        <taxon>Actinomycetes</taxon>
        <taxon>Micrococcales</taxon>
        <taxon>Dermacoccaceae</taxon>
        <taxon>Branchiibius</taxon>
    </lineage>
</organism>
<dbReference type="RefSeq" id="WP_109689354.1">
    <property type="nucleotide sequence ID" value="NZ_QGDN01000002.1"/>
</dbReference>
<feature type="domain" description="HTH cro/C1-type" evidence="1">
    <location>
        <begin position="26"/>
        <end position="84"/>
    </location>
</feature>
<protein>
    <submittedName>
        <fullName evidence="2">Helix-turn-helix</fullName>
    </submittedName>
</protein>